<dbReference type="PATRIC" id="fig|1389489.3.peg.2418"/>
<keyword evidence="2" id="KW-1185">Reference proteome</keyword>
<dbReference type="eggNOG" id="ENOG5034BHS">
    <property type="taxonomic scope" value="Bacteria"/>
</dbReference>
<evidence type="ECO:0000313" key="2">
    <source>
        <dbReference type="Proteomes" id="UP000016743"/>
    </source>
</evidence>
<dbReference type="EMBL" id="CP006734">
    <property type="protein sequence ID" value="AGW42454.1"/>
    <property type="molecule type" value="Genomic_DNA"/>
</dbReference>
<name>U3PAB2_LEIXC</name>
<gene>
    <name evidence="1" type="ORF">O159_25210</name>
</gene>
<evidence type="ECO:0000313" key="1">
    <source>
        <dbReference type="EMBL" id="AGW42454.1"/>
    </source>
</evidence>
<sequence>MSGMANTPDAGALQVQGLARLRRTLRAAGDDLADFTQVNTAAARIAATAVRGRVARRTGALAASIRSSGTKTAGFIRAGYATVPYANPIHWGWFARHIKPHPFLSEVAQRSQPVWCRCMNATSTVWLTK</sequence>
<proteinExistence type="predicted"/>
<reference evidence="1 2" key="1">
    <citation type="journal article" date="2013" name="Genome Announc.">
        <title>Complete Genome Sequence of Leifsonia xyli subsp. cynodontis Strain DSM46306, a Gram-Positive Bacterial Pathogen of Grasses.</title>
        <authorList>
            <person name="Monteiro-Vitorello C.B."/>
            <person name="Zerillo M.M."/>
            <person name="Van Sluys M.A."/>
            <person name="Camargo L.E."/>
            <person name="Kitajima J.P."/>
        </authorList>
    </citation>
    <scope>NUCLEOTIDE SEQUENCE [LARGE SCALE GENOMIC DNA]</scope>
    <source>
        <strain evidence="1 2">DSM 46306</strain>
    </source>
</reference>
<dbReference type="KEGG" id="lxy:O159_25210"/>
<dbReference type="AlphaFoldDB" id="U3PAB2"/>
<dbReference type="STRING" id="1389489.O159_25210"/>
<accession>U3PAB2</accession>
<protein>
    <submittedName>
        <fullName evidence="1">Uncharacterized protein</fullName>
    </submittedName>
</protein>
<organism evidence="1 2">
    <name type="scientific">Leifsonia xyli subsp. cynodontis DSM 46306</name>
    <dbReference type="NCBI Taxonomy" id="1389489"/>
    <lineage>
        <taxon>Bacteria</taxon>
        <taxon>Bacillati</taxon>
        <taxon>Actinomycetota</taxon>
        <taxon>Actinomycetes</taxon>
        <taxon>Micrococcales</taxon>
        <taxon>Microbacteriaceae</taxon>
        <taxon>Leifsonia</taxon>
    </lineage>
</organism>
<dbReference type="Proteomes" id="UP000016743">
    <property type="component" value="Chromosome"/>
</dbReference>
<dbReference type="HOGENOM" id="CLU_145393_0_0_11"/>